<protein>
    <recommendedName>
        <fullName evidence="4">Tachylectin</fullName>
    </recommendedName>
</protein>
<dbReference type="EMBL" id="BNAR01000004">
    <property type="protein sequence ID" value="GHH40514.1"/>
    <property type="molecule type" value="Genomic_DNA"/>
</dbReference>
<evidence type="ECO:0008006" key="4">
    <source>
        <dbReference type="Google" id="ProtNLM"/>
    </source>
</evidence>
<name>A0ABQ3MDD7_9PSEU</name>
<dbReference type="SUPFAM" id="SSF89372">
    <property type="entry name" value="Fucose-specific lectin"/>
    <property type="match status" value="1"/>
</dbReference>
<evidence type="ECO:0000313" key="3">
    <source>
        <dbReference type="Proteomes" id="UP000605568"/>
    </source>
</evidence>
<dbReference type="Gene3D" id="2.120.10.70">
    <property type="entry name" value="Fucose-specific lectin"/>
    <property type="match status" value="1"/>
</dbReference>
<proteinExistence type="predicted"/>
<evidence type="ECO:0000256" key="1">
    <source>
        <dbReference type="SAM" id="MobiDB-lite"/>
    </source>
</evidence>
<feature type="region of interest" description="Disordered" evidence="1">
    <location>
        <begin position="46"/>
        <end position="79"/>
    </location>
</feature>
<evidence type="ECO:0000313" key="2">
    <source>
        <dbReference type="EMBL" id="GHH40514.1"/>
    </source>
</evidence>
<comment type="caution">
    <text evidence="2">The sequence shown here is derived from an EMBL/GenBank/DDBJ whole genome shotgun (WGS) entry which is preliminary data.</text>
</comment>
<keyword evidence="3" id="KW-1185">Reference proteome</keyword>
<gene>
    <name evidence="2" type="ORF">GCM10017774_34020</name>
</gene>
<dbReference type="Proteomes" id="UP000605568">
    <property type="component" value="Unassembled WGS sequence"/>
</dbReference>
<organism evidence="2 3">
    <name type="scientific">Lentzea cavernae</name>
    <dbReference type="NCBI Taxonomy" id="2020703"/>
    <lineage>
        <taxon>Bacteria</taxon>
        <taxon>Bacillati</taxon>
        <taxon>Actinomycetota</taxon>
        <taxon>Actinomycetes</taxon>
        <taxon>Pseudonocardiales</taxon>
        <taxon>Pseudonocardiaceae</taxon>
        <taxon>Lentzea</taxon>
    </lineage>
</organism>
<accession>A0ABQ3MDD7</accession>
<reference evidence="3" key="1">
    <citation type="journal article" date="2019" name="Int. J. Syst. Evol. Microbiol.">
        <title>The Global Catalogue of Microorganisms (GCM) 10K type strain sequencing project: providing services to taxonomists for standard genome sequencing and annotation.</title>
        <authorList>
            <consortium name="The Broad Institute Genomics Platform"/>
            <consortium name="The Broad Institute Genome Sequencing Center for Infectious Disease"/>
            <person name="Wu L."/>
            <person name="Ma J."/>
        </authorList>
    </citation>
    <scope>NUCLEOTIDE SEQUENCE [LARGE SCALE GENOMIC DNA]</scope>
    <source>
        <strain evidence="3">CGMCC 4.7367</strain>
    </source>
</reference>
<sequence length="493" mass="52113">MLAATTVVAGVLTTGGVHQAGAAPANTSPVSTWLMQQLLVLQPGTTDGGIYDNKPGYHNTRAGNRSDDYSVTDPQDQGGPSNLAAAYDWTFPDAQRGSYGTIAVYSNRLLAAGRANDPRLEGWREFFGQTDNDTAVEGWDFRKKVAASSDSSHLWHIHLSENRDRVTSHDNKVALLSVLKGETVNQWRSTQLFTSNSSGGLVHTMRGRDGSWTRFGDVKSATGATVTPVDTASAMVNGEQHALVAGDDGELWHAIRRVEGPWTVFGNVEDFAGEIGTITRVAATEIGGALHVVVLSAGDNVHHSIRRPNGSWTPLHSVEAFAGDLSDLTDVAAAGFLNGELQVAAVSGIRLMHTLRRTDGNWSGWGDVEAYAGNPGGPLSVSATEVNGIFHLVANYGFAGVRHSTRLPSGSWTPLLKIDDYTGNRTGLALDVATVGFTSGELHVVALATSGAVWHAARYGGGGWSSWGDVRGYAGDPGTGLATRVSLAAGWRS</sequence>